<accession>U6ST44</accession>
<reference evidence="2 3" key="1">
    <citation type="journal article" date="2013" name="Genome Announc.">
        <title>Genome Sequence of the Extreme Obligate Alkaliphile Bacillus marmarensis Strain DSM 21297.</title>
        <authorList>
            <person name="Wernick D.G."/>
            <person name="Choi K.Y."/>
            <person name="Tat C.A."/>
            <person name="Lafontaine Rivera J.G."/>
            <person name="Liao J.C."/>
        </authorList>
    </citation>
    <scope>NUCLEOTIDE SEQUENCE [LARGE SCALE GENOMIC DNA]</scope>
    <source>
        <strain evidence="2 3">DSM 21297</strain>
    </source>
</reference>
<name>U6ST44_9BACI</name>
<dbReference type="Proteomes" id="UP000017170">
    <property type="component" value="Unassembled WGS sequence"/>
</dbReference>
<evidence type="ECO:0000313" key="2">
    <source>
        <dbReference type="EMBL" id="ERN54085.1"/>
    </source>
</evidence>
<evidence type="ECO:0000256" key="1">
    <source>
        <dbReference type="SAM" id="Phobius"/>
    </source>
</evidence>
<dbReference type="AlphaFoldDB" id="U6ST44"/>
<organism evidence="2 3">
    <name type="scientific">Alkalihalophilus marmarensis DSM 21297</name>
    <dbReference type="NCBI Taxonomy" id="1188261"/>
    <lineage>
        <taxon>Bacteria</taxon>
        <taxon>Bacillati</taxon>
        <taxon>Bacillota</taxon>
        <taxon>Bacilli</taxon>
        <taxon>Bacillales</taxon>
        <taxon>Bacillaceae</taxon>
        <taxon>Alkalihalophilus</taxon>
    </lineage>
</organism>
<feature type="transmembrane region" description="Helical" evidence="1">
    <location>
        <begin position="16"/>
        <end position="33"/>
    </location>
</feature>
<keyword evidence="3" id="KW-1185">Reference proteome</keyword>
<comment type="caution">
    <text evidence="2">The sequence shown here is derived from an EMBL/GenBank/DDBJ whole genome shotgun (WGS) entry which is preliminary data.</text>
</comment>
<keyword evidence="1" id="KW-0812">Transmembrane</keyword>
<gene>
    <name evidence="2" type="ORF">A33I_08940</name>
</gene>
<proteinExistence type="predicted"/>
<keyword evidence="1" id="KW-1133">Transmembrane helix</keyword>
<evidence type="ECO:0000313" key="3">
    <source>
        <dbReference type="Proteomes" id="UP000017170"/>
    </source>
</evidence>
<dbReference type="EMBL" id="ATAE01000009">
    <property type="protein sequence ID" value="ERN54085.1"/>
    <property type="molecule type" value="Genomic_DNA"/>
</dbReference>
<sequence length="69" mass="8208">MKKEKRSFRDYSYKDRAIANSNFTVILALFILFPEYPLWLYLLTMCVMGIGILYNIVMHVKTKRKKASK</sequence>
<feature type="transmembrane region" description="Helical" evidence="1">
    <location>
        <begin position="39"/>
        <end position="57"/>
    </location>
</feature>
<protein>
    <submittedName>
        <fullName evidence="2">Uncharacterized protein</fullName>
    </submittedName>
</protein>
<keyword evidence="1" id="KW-0472">Membrane</keyword>